<comment type="caution">
    <text evidence="1">The sequence shown here is derived from an EMBL/GenBank/DDBJ whole genome shotgun (WGS) entry which is preliminary data.</text>
</comment>
<evidence type="ECO:0008006" key="3">
    <source>
        <dbReference type="Google" id="ProtNLM"/>
    </source>
</evidence>
<dbReference type="SUPFAM" id="SSF51905">
    <property type="entry name" value="FAD/NAD(P)-binding domain"/>
    <property type="match status" value="1"/>
</dbReference>
<evidence type="ECO:0000313" key="1">
    <source>
        <dbReference type="EMBL" id="KAK7720287.1"/>
    </source>
</evidence>
<organism evidence="1 2">
    <name type="scientific">Diaporthe eres</name>
    <name type="common">Phomopsis oblonga</name>
    <dbReference type="NCBI Taxonomy" id="83184"/>
    <lineage>
        <taxon>Eukaryota</taxon>
        <taxon>Fungi</taxon>
        <taxon>Dikarya</taxon>
        <taxon>Ascomycota</taxon>
        <taxon>Pezizomycotina</taxon>
        <taxon>Sordariomycetes</taxon>
        <taxon>Sordariomycetidae</taxon>
        <taxon>Diaporthales</taxon>
        <taxon>Diaporthaceae</taxon>
        <taxon>Diaporthe</taxon>
        <taxon>Diaporthe eres species complex</taxon>
    </lineage>
</organism>
<dbReference type="Gene3D" id="3.50.50.60">
    <property type="entry name" value="FAD/NAD(P)-binding domain"/>
    <property type="match status" value="1"/>
</dbReference>
<dbReference type="PRINTS" id="PR00420">
    <property type="entry name" value="RNGMNOXGNASE"/>
</dbReference>
<keyword evidence="2" id="KW-1185">Reference proteome</keyword>
<reference evidence="1 2" key="1">
    <citation type="submission" date="2024-02" db="EMBL/GenBank/DDBJ databases">
        <title>De novo assembly and annotation of 12 fungi associated with fruit tree decline syndrome in Ontario, Canada.</title>
        <authorList>
            <person name="Sulman M."/>
            <person name="Ellouze W."/>
            <person name="Ilyukhin E."/>
        </authorList>
    </citation>
    <scope>NUCLEOTIDE SEQUENCE [LARGE SCALE GENOMIC DNA]</scope>
    <source>
        <strain evidence="1 2">M169</strain>
    </source>
</reference>
<gene>
    <name evidence="1" type="ORF">SLS63_009959</name>
</gene>
<name>A0ABR1NYB5_DIAER</name>
<proteinExistence type="predicted"/>
<evidence type="ECO:0000313" key="2">
    <source>
        <dbReference type="Proteomes" id="UP001430848"/>
    </source>
</evidence>
<dbReference type="Proteomes" id="UP001430848">
    <property type="component" value="Unassembled WGS sequence"/>
</dbReference>
<dbReference type="EMBL" id="JAKNSF020000077">
    <property type="protein sequence ID" value="KAK7720287.1"/>
    <property type="molecule type" value="Genomic_DNA"/>
</dbReference>
<accession>A0ABR1NYB5</accession>
<sequence length="443" mass="50094">MNKSNPYPKQNIQFPRSWDEKWSNEGVTDLEKAKIILYDFNSNDESDEDEKVALWGVLRASEVHGSFENVASLATAVQDQVFQNRHSSFESNWLLQRMRFILLKCQPNLPQTAATDSLINFFFDISLSRGGQAGNAIPSDDITALELPESILKVVIIGGGPTGLLAAITLAERVRCRKRVQIHVYDKRWINQTYGELHFTVYPEDERRRDQVITLQDHVKMLLSKETENFLDFGLGKLGAELVWPESSNLQIRKVEDALLKRAQDSIFGDIIHLHGAEITDEETLIREAGDDFHLLLGADGANSWVRRRYFSEEEEPCGRSFALGVALNRGDRGLPRPQALNIFLTLCQTRFLLNASHRDGTGYLNMLLKEEEYDQCVSLDGSPADFRAPACIRADGVVPPGFVEDQVFAPYDQNSILGFRIDAPFLARTRDEQWDESSDSLV</sequence>
<dbReference type="InterPro" id="IPR036188">
    <property type="entry name" value="FAD/NAD-bd_sf"/>
</dbReference>
<protein>
    <recommendedName>
        <fullName evidence="3">FAD-binding domain-containing protein</fullName>
    </recommendedName>
</protein>